<keyword evidence="9" id="KW-1185">Reference proteome</keyword>
<comment type="catalytic activity">
    <reaction evidence="6">
        <text>NAD(+) + H2O = ADP-D-ribose + nicotinamide + H(+)</text>
        <dbReference type="Rhea" id="RHEA:16301"/>
        <dbReference type="ChEBI" id="CHEBI:15377"/>
        <dbReference type="ChEBI" id="CHEBI:15378"/>
        <dbReference type="ChEBI" id="CHEBI:17154"/>
        <dbReference type="ChEBI" id="CHEBI:57540"/>
        <dbReference type="ChEBI" id="CHEBI:57967"/>
        <dbReference type="EC" id="3.2.2.6"/>
    </reaction>
    <physiologicalReaction direction="left-to-right" evidence="6">
        <dbReference type="Rhea" id="RHEA:16302"/>
    </physiologicalReaction>
</comment>
<dbReference type="InterPro" id="IPR044974">
    <property type="entry name" value="Disease_R_plants"/>
</dbReference>
<dbReference type="SMART" id="SM00369">
    <property type="entry name" value="LRR_TYP"/>
    <property type="match status" value="3"/>
</dbReference>
<dbReference type="Pfam" id="PF23282">
    <property type="entry name" value="WHD_ROQ1"/>
    <property type="match status" value="1"/>
</dbReference>
<dbReference type="Gene3D" id="3.80.10.10">
    <property type="entry name" value="Ribonuclease Inhibitor"/>
    <property type="match status" value="2"/>
</dbReference>
<evidence type="ECO:0000313" key="8">
    <source>
        <dbReference type="EMBL" id="KAJ9185258.1"/>
    </source>
</evidence>
<dbReference type="InterPro" id="IPR011713">
    <property type="entry name" value="Leu-rich_rpt_3"/>
</dbReference>
<evidence type="ECO:0000256" key="1">
    <source>
        <dbReference type="ARBA" id="ARBA00011982"/>
    </source>
</evidence>
<evidence type="ECO:0000256" key="2">
    <source>
        <dbReference type="ARBA" id="ARBA00022614"/>
    </source>
</evidence>
<dbReference type="SUPFAM" id="SSF52058">
    <property type="entry name" value="L domain-like"/>
    <property type="match status" value="1"/>
</dbReference>
<dbReference type="Gene3D" id="3.40.50.300">
    <property type="entry name" value="P-loop containing nucleotide triphosphate hydrolases"/>
    <property type="match status" value="1"/>
</dbReference>
<feature type="domain" description="TIR" evidence="7">
    <location>
        <begin position="15"/>
        <end position="178"/>
    </location>
</feature>
<evidence type="ECO:0000256" key="6">
    <source>
        <dbReference type="ARBA" id="ARBA00047304"/>
    </source>
</evidence>
<dbReference type="InterPro" id="IPR042197">
    <property type="entry name" value="Apaf_helical"/>
</dbReference>
<dbReference type="PRINTS" id="PR00364">
    <property type="entry name" value="DISEASERSIST"/>
</dbReference>
<proteinExistence type="predicted"/>
<dbReference type="PROSITE" id="PS51450">
    <property type="entry name" value="LRR"/>
    <property type="match status" value="1"/>
</dbReference>
<comment type="caution">
    <text evidence="8">The sequence shown here is derived from an EMBL/GenBank/DDBJ whole genome shotgun (WGS) entry which is preliminary data.</text>
</comment>
<dbReference type="Pfam" id="PF20160">
    <property type="entry name" value="C-JID"/>
    <property type="match status" value="1"/>
</dbReference>
<dbReference type="SUPFAM" id="SSF52200">
    <property type="entry name" value="Toll/Interleukin receptor TIR domain"/>
    <property type="match status" value="1"/>
</dbReference>
<evidence type="ECO:0000256" key="5">
    <source>
        <dbReference type="ARBA" id="ARBA00023027"/>
    </source>
</evidence>
<dbReference type="InterPro" id="IPR027417">
    <property type="entry name" value="P-loop_NTPase"/>
</dbReference>
<dbReference type="SUPFAM" id="SSF52540">
    <property type="entry name" value="P-loop containing nucleoside triphosphate hydrolases"/>
    <property type="match status" value="1"/>
</dbReference>
<organism evidence="8 9">
    <name type="scientific">Hevea brasiliensis</name>
    <name type="common">Para rubber tree</name>
    <name type="synonym">Siphonia brasiliensis</name>
    <dbReference type="NCBI Taxonomy" id="3981"/>
    <lineage>
        <taxon>Eukaryota</taxon>
        <taxon>Viridiplantae</taxon>
        <taxon>Streptophyta</taxon>
        <taxon>Embryophyta</taxon>
        <taxon>Tracheophyta</taxon>
        <taxon>Spermatophyta</taxon>
        <taxon>Magnoliopsida</taxon>
        <taxon>eudicotyledons</taxon>
        <taxon>Gunneridae</taxon>
        <taxon>Pentapetalae</taxon>
        <taxon>rosids</taxon>
        <taxon>fabids</taxon>
        <taxon>Malpighiales</taxon>
        <taxon>Euphorbiaceae</taxon>
        <taxon>Crotonoideae</taxon>
        <taxon>Micrandreae</taxon>
        <taxon>Hevea</taxon>
    </lineage>
</organism>
<dbReference type="PANTHER" id="PTHR11017:SF553">
    <property type="entry name" value="ADP-RIBOSYL CYCLASE_CYCLIC ADP-RIBOSE HYDROLASE"/>
    <property type="match status" value="1"/>
</dbReference>
<dbReference type="InterPro" id="IPR002182">
    <property type="entry name" value="NB-ARC"/>
</dbReference>
<dbReference type="InterPro" id="IPR003591">
    <property type="entry name" value="Leu-rich_rpt_typical-subtyp"/>
</dbReference>
<dbReference type="Proteomes" id="UP001174677">
    <property type="component" value="Chromosome 3"/>
</dbReference>
<evidence type="ECO:0000259" key="7">
    <source>
        <dbReference type="PROSITE" id="PS50104"/>
    </source>
</evidence>
<dbReference type="Gene3D" id="3.40.50.10140">
    <property type="entry name" value="Toll/interleukin-1 receptor homology (TIR) domain"/>
    <property type="match status" value="1"/>
</dbReference>
<dbReference type="InterPro" id="IPR000157">
    <property type="entry name" value="TIR_dom"/>
</dbReference>
<evidence type="ECO:0000256" key="4">
    <source>
        <dbReference type="ARBA" id="ARBA00022801"/>
    </source>
</evidence>
<dbReference type="SMART" id="SM00255">
    <property type="entry name" value="TIR"/>
    <property type="match status" value="1"/>
</dbReference>
<dbReference type="PANTHER" id="PTHR11017">
    <property type="entry name" value="LEUCINE-RICH REPEAT-CONTAINING PROTEIN"/>
    <property type="match status" value="1"/>
</dbReference>
<evidence type="ECO:0000313" key="9">
    <source>
        <dbReference type="Proteomes" id="UP001174677"/>
    </source>
</evidence>
<dbReference type="Pfam" id="PF07725">
    <property type="entry name" value="LRR_3"/>
    <property type="match status" value="1"/>
</dbReference>
<dbReference type="InterPro" id="IPR035897">
    <property type="entry name" value="Toll_tir_struct_dom_sf"/>
</dbReference>
<dbReference type="PROSITE" id="PS50104">
    <property type="entry name" value="TIR"/>
    <property type="match status" value="1"/>
</dbReference>
<dbReference type="InterPro" id="IPR045344">
    <property type="entry name" value="C-JID"/>
</dbReference>
<dbReference type="Pfam" id="PF00560">
    <property type="entry name" value="LRR_1"/>
    <property type="match status" value="2"/>
</dbReference>
<dbReference type="Pfam" id="PF00931">
    <property type="entry name" value="NB-ARC"/>
    <property type="match status" value="1"/>
</dbReference>
<dbReference type="InterPro" id="IPR001611">
    <property type="entry name" value="Leu-rich_rpt"/>
</dbReference>
<dbReference type="EMBL" id="JARPOI010000003">
    <property type="protein sequence ID" value="KAJ9185258.1"/>
    <property type="molecule type" value="Genomic_DNA"/>
</dbReference>
<dbReference type="EC" id="3.2.2.6" evidence="1"/>
<gene>
    <name evidence="8" type="ORF">P3X46_004913</name>
</gene>
<sequence>MASNSGVSSSSSREWKYDALLSFRGDDIRKSFISHLYKELRHEGINTFKDDRELETGQSISRTITKAIRESRILIIIFSKNYASSTWCLDELVQILECKKAGSQTVLPIFYDVTPSQVRRQTGDFGKAFASHELLFKEKVQQWRDAATEVAELSGWDLQDRDESEFIHEIVKDIISKLGRFSGDIAKGLVGMDLRLEKMRLYLDIGQSDKVKFIGVWGMGGIGKTTIASVVYKQMYSQFEGSSFLADVREASKRHNGLVSLQNKLLSAILNRDLEVHDVHRGTNEIRKRLCHKKVLVILDDVDELEQLEYLIGKRDENWFGKGSRIIITTRNKHLLAHCGLDDECIYRVEKLVDHEAFQLFSSKAFKNNCPKEDYVELCNQFVSYASGLPLALSVLGSSLYTKSIKEWNSVLDRLKDIPSAEILRKLQISFDGLDEIQKKIFLDIACFFNGREDNYVRKILESCGFYPDSGIGELINKSLIIVSDKRVWMHDLLREMGQEIVRRESPKEPGKRSRIWLYEDVYHILMNDTGSEENEGIVLDLVGEKGQLIRAKGFSKMKYLRLLILQNACIFHDLEYLSNELRYLEWHEYPFKFFPSTFQPNKLVELNMQHSNLKQLWKAIKPLQLLKIIDLSYSKDLIKTPDFRDVPNLEVLNLQGCTSLVDVHQSIGVLRRLFSLNLKDCKNLVTLPNDIWNLKSLKILNLHGCSKLSKLPEGLAGMTSLEELDAAGVGSRQMTLAKPWDLLSNFLLHAERNQNPLTLAFSSLRALRKLDLSSCNLPEVPNDLSCLQSLVKLNLSGNHLLSVPSSISQLSNLVDVDFSNCTRLKSLPALPSNIEHLDMKNCTSLQILPDLVQLHRLQKLQCANCRSLQSLPDLPTSVNFLDMENCTALAILTNLFETRNVGKGFYIGFSNFSKLNYFQGKISVPFTWLRYYLLWLHEVRQLMKLEENCSVEDFEKPFPQRRILPFLELPDFYLCLPGSGICHQRPFISFLELPEFYICLPGSGIPDWFTYQGEESQLKIELPANDEWWNIAGFAVCDVVGERNVGEHITWSITVGRKSGPAECWSNHVPVPGTSQVASDHRSFFFQVNQLLDPTSDYCPTELLLIFEPKEKIKKCGIRVVYDEDIQEMIQLNKSLEDFVEVEEEEDKISERSKEKE</sequence>
<keyword evidence="5" id="KW-0520">NAD</keyword>
<dbReference type="Gene3D" id="1.10.8.430">
    <property type="entry name" value="Helical domain of apoptotic protease-activating factors"/>
    <property type="match status" value="1"/>
</dbReference>
<dbReference type="Pfam" id="PF01582">
    <property type="entry name" value="TIR"/>
    <property type="match status" value="1"/>
</dbReference>
<name>A0ABQ9N1S9_HEVBR</name>
<reference evidence="8" key="1">
    <citation type="journal article" date="2023" name="Plant Biotechnol. J.">
        <title>Chromosome-level wild Hevea brasiliensis genome provides new tools for genomic-assisted breeding and valuable loci to elevate rubber yield.</title>
        <authorList>
            <person name="Cheng H."/>
            <person name="Song X."/>
            <person name="Hu Y."/>
            <person name="Wu T."/>
            <person name="Yang Q."/>
            <person name="An Z."/>
            <person name="Feng S."/>
            <person name="Deng Z."/>
            <person name="Wu W."/>
            <person name="Zeng X."/>
            <person name="Tu M."/>
            <person name="Wang X."/>
            <person name="Huang H."/>
        </authorList>
    </citation>
    <scope>NUCLEOTIDE SEQUENCE</scope>
    <source>
        <strain evidence="8">MT/VB/25A 57/8</strain>
    </source>
</reference>
<accession>A0ABQ9N1S9</accession>
<dbReference type="InterPro" id="IPR058192">
    <property type="entry name" value="WHD_ROQ1-like"/>
</dbReference>
<evidence type="ECO:0000256" key="3">
    <source>
        <dbReference type="ARBA" id="ARBA00022737"/>
    </source>
</evidence>
<protein>
    <recommendedName>
        <fullName evidence="1">ADP-ribosyl cyclase/cyclic ADP-ribose hydrolase</fullName>
        <ecNumber evidence="1">3.2.2.6</ecNumber>
    </recommendedName>
</protein>
<dbReference type="InterPro" id="IPR032675">
    <property type="entry name" value="LRR_dom_sf"/>
</dbReference>
<keyword evidence="4" id="KW-0378">Hydrolase</keyword>
<keyword evidence="2" id="KW-0433">Leucine-rich repeat</keyword>
<keyword evidence="3" id="KW-0677">Repeat</keyword>